<dbReference type="SFLD" id="SFLDS00003">
    <property type="entry name" value="Haloacid_Dehalogenase"/>
    <property type="match status" value="1"/>
</dbReference>
<protein>
    <recommendedName>
        <fullName evidence="5 10">Phosphoglycolate phosphatase</fullName>
        <shortName evidence="10">PGP</shortName>
        <shortName evidence="10">PGPase</shortName>
        <ecNumber evidence="5 10">3.1.3.18</ecNumber>
    </recommendedName>
</protein>
<comment type="cofactor">
    <cofactor evidence="2 10">
        <name>Mg(2+)</name>
        <dbReference type="ChEBI" id="CHEBI:18420"/>
    </cofactor>
</comment>
<evidence type="ECO:0000256" key="2">
    <source>
        <dbReference type="ARBA" id="ARBA00001946"/>
    </source>
</evidence>
<keyword evidence="8 10" id="KW-0460">Magnesium</keyword>
<dbReference type="InterPro" id="IPR006439">
    <property type="entry name" value="HAD-SF_hydro_IA"/>
</dbReference>
<gene>
    <name evidence="11" type="primary">gph</name>
    <name evidence="11" type="ORF">EK403_05885</name>
</gene>
<dbReference type="InterPro" id="IPR041492">
    <property type="entry name" value="HAD_2"/>
</dbReference>
<dbReference type="GO" id="GO:0005975">
    <property type="term" value="P:carbohydrate metabolic process"/>
    <property type="evidence" value="ECO:0007669"/>
    <property type="project" value="InterPro"/>
</dbReference>
<dbReference type="SFLD" id="SFLDG01129">
    <property type="entry name" value="C1.5:_HAD__Beta-PGM__Phosphata"/>
    <property type="match status" value="1"/>
</dbReference>
<dbReference type="EMBL" id="RYFI01000004">
    <property type="protein sequence ID" value="RXF74352.1"/>
    <property type="molecule type" value="Genomic_DNA"/>
</dbReference>
<keyword evidence="9 10" id="KW-0119">Carbohydrate metabolism</keyword>
<dbReference type="UniPathway" id="UPA00865">
    <property type="reaction ID" value="UER00834"/>
</dbReference>
<feature type="binding site" evidence="10">
    <location>
        <position position="174"/>
    </location>
    <ligand>
        <name>Mg(2+)</name>
        <dbReference type="ChEBI" id="CHEBI:18420"/>
    </ligand>
</feature>
<evidence type="ECO:0000256" key="9">
    <source>
        <dbReference type="ARBA" id="ARBA00023277"/>
    </source>
</evidence>
<dbReference type="HAMAP" id="MF_00495">
    <property type="entry name" value="GPH_hydrolase_bact"/>
    <property type="match status" value="1"/>
</dbReference>
<evidence type="ECO:0000256" key="8">
    <source>
        <dbReference type="ARBA" id="ARBA00022842"/>
    </source>
</evidence>
<feature type="binding site" evidence="10">
    <location>
        <position position="12"/>
    </location>
    <ligand>
        <name>Mg(2+)</name>
        <dbReference type="ChEBI" id="CHEBI:18420"/>
    </ligand>
</feature>
<evidence type="ECO:0000256" key="7">
    <source>
        <dbReference type="ARBA" id="ARBA00022801"/>
    </source>
</evidence>
<sequence>MSDRPPLTVVFDLDGTLVDTAPDLIAALGVALEREGIPNPPYEEARGLIGAGAKALVERGVAVAGREVSAERLEELHAIFLDHYADHIADRSRPYPGCLAALDRLAAEGAKLAVCTNKIERFARLLLDRLDLTGSFDAIVGGDTFGVGKPAPAPLHGAIRQAGGELERAVMIGDSLADVKAARAAGVPVVVMTFGYTETPAAELGGDVLIDHFDELDEAIRRVTATASPAEQAAPPRRSGTGQ</sequence>
<dbReference type="NCBIfam" id="TIGR01509">
    <property type="entry name" value="HAD-SF-IA-v3"/>
    <property type="match status" value="1"/>
</dbReference>
<dbReference type="InterPro" id="IPR036412">
    <property type="entry name" value="HAD-like_sf"/>
</dbReference>
<evidence type="ECO:0000313" key="11">
    <source>
        <dbReference type="EMBL" id="RXF74352.1"/>
    </source>
</evidence>
<dbReference type="EC" id="3.1.3.18" evidence="5 10"/>
<keyword evidence="6 10" id="KW-0479">Metal-binding</keyword>
<comment type="function">
    <text evidence="10">Specifically catalyzes the dephosphorylation of 2-phosphoglycolate. Is involved in the dissimilation of the intracellular 2-phosphoglycolate formed during the DNA repair of 3'-phosphoglycolate ends, a major class of DNA lesions induced by oxidative stress.</text>
</comment>
<proteinExistence type="inferred from homology"/>
<accession>A0A4V1KJI9</accession>
<dbReference type="InterPro" id="IPR023198">
    <property type="entry name" value="PGP-like_dom2"/>
</dbReference>
<comment type="catalytic activity">
    <reaction evidence="1 10">
        <text>2-phosphoglycolate + H2O = glycolate + phosphate</text>
        <dbReference type="Rhea" id="RHEA:14369"/>
        <dbReference type="ChEBI" id="CHEBI:15377"/>
        <dbReference type="ChEBI" id="CHEBI:29805"/>
        <dbReference type="ChEBI" id="CHEBI:43474"/>
        <dbReference type="ChEBI" id="CHEBI:58033"/>
        <dbReference type="EC" id="3.1.3.18"/>
    </reaction>
</comment>
<dbReference type="Gene3D" id="3.40.50.1000">
    <property type="entry name" value="HAD superfamily/HAD-like"/>
    <property type="match status" value="1"/>
</dbReference>
<evidence type="ECO:0000256" key="5">
    <source>
        <dbReference type="ARBA" id="ARBA00013078"/>
    </source>
</evidence>
<dbReference type="OrthoDB" id="9793014at2"/>
<feature type="binding site" evidence="10">
    <location>
        <position position="14"/>
    </location>
    <ligand>
        <name>Mg(2+)</name>
        <dbReference type="ChEBI" id="CHEBI:18420"/>
    </ligand>
</feature>
<dbReference type="InterPro" id="IPR023214">
    <property type="entry name" value="HAD_sf"/>
</dbReference>
<evidence type="ECO:0000256" key="10">
    <source>
        <dbReference type="HAMAP-Rule" id="MF_00495"/>
    </source>
</evidence>
<dbReference type="SFLD" id="SFLDG01135">
    <property type="entry name" value="C1.5.6:_HAD__Beta-PGM__Phospha"/>
    <property type="match status" value="1"/>
</dbReference>
<evidence type="ECO:0000256" key="4">
    <source>
        <dbReference type="ARBA" id="ARBA00006171"/>
    </source>
</evidence>
<dbReference type="GO" id="GO:0046295">
    <property type="term" value="P:glycolate biosynthetic process"/>
    <property type="evidence" value="ECO:0007669"/>
    <property type="project" value="UniProtKB-UniRule"/>
</dbReference>
<evidence type="ECO:0000256" key="3">
    <source>
        <dbReference type="ARBA" id="ARBA00004818"/>
    </source>
</evidence>
<dbReference type="GO" id="GO:0008967">
    <property type="term" value="F:phosphoglycolate phosphatase activity"/>
    <property type="evidence" value="ECO:0007669"/>
    <property type="project" value="UniProtKB-UniRule"/>
</dbReference>
<name>A0A4V1KJI9_9HYPH</name>
<dbReference type="GO" id="GO:0006281">
    <property type="term" value="P:DNA repair"/>
    <property type="evidence" value="ECO:0007669"/>
    <property type="project" value="TreeGrafter"/>
</dbReference>
<dbReference type="GO" id="GO:0005829">
    <property type="term" value="C:cytosol"/>
    <property type="evidence" value="ECO:0007669"/>
    <property type="project" value="TreeGrafter"/>
</dbReference>
<organism evidence="11 12">
    <name type="scientific">Hansschlegelia zhihuaiae</name>
    <dbReference type="NCBI Taxonomy" id="405005"/>
    <lineage>
        <taxon>Bacteria</taxon>
        <taxon>Pseudomonadati</taxon>
        <taxon>Pseudomonadota</taxon>
        <taxon>Alphaproteobacteria</taxon>
        <taxon>Hyphomicrobiales</taxon>
        <taxon>Methylopilaceae</taxon>
        <taxon>Hansschlegelia</taxon>
    </lineage>
</organism>
<feature type="active site" description="Nucleophile" evidence="10">
    <location>
        <position position="12"/>
    </location>
</feature>
<comment type="pathway">
    <text evidence="3 10">Organic acid metabolism; glycolate biosynthesis; glycolate from 2-phosphoglycolate: step 1/1.</text>
</comment>
<dbReference type="Gene3D" id="1.10.150.240">
    <property type="entry name" value="Putative phosphatase, domain 2"/>
    <property type="match status" value="1"/>
</dbReference>
<dbReference type="Pfam" id="PF13419">
    <property type="entry name" value="HAD_2"/>
    <property type="match status" value="1"/>
</dbReference>
<keyword evidence="12" id="KW-1185">Reference proteome</keyword>
<dbReference type="InterPro" id="IPR037512">
    <property type="entry name" value="PGPase_prok"/>
</dbReference>
<comment type="caution">
    <text evidence="11">The sequence shown here is derived from an EMBL/GenBank/DDBJ whole genome shotgun (WGS) entry which is preliminary data.</text>
</comment>
<dbReference type="RefSeq" id="WP_128776577.1">
    <property type="nucleotide sequence ID" value="NZ_RYFI01000004.1"/>
</dbReference>
<dbReference type="Proteomes" id="UP000289708">
    <property type="component" value="Unassembled WGS sequence"/>
</dbReference>
<comment type="similarity">
    <text evidence="4 10">Belongs to the HAD-like hydrolase superfamily. CbbY/CbbZ/Gph/YieH family.</text>
</comment>
<dbReference type="AlphaFoldDB" id="A0A4V1KJI9"/>
<dbReference type="FunFam" id="3.40.50.1000:FF:000022">
    <property type="entry name" value="Phosphoglycolate phosphatase"/>
    <property type="match status" value="1"/>
</dbReference>
<dbReference type="InterPro" id="IPR050155">
    <property type="entry name" value="HAD-like_hydrolase_sf"/>
</dbReference>
<dbReference type="SUPFAM" id="SSF56784">
    <property type="entry name" value="HAD-like"/>
    <property type="match status" value="1"/>
</dbReference>
<dbReference type="PANTHER" id="PTHR43434">
    <property type="entry name" value="PHOSPHOGLYCOLATE PHOSPHATASE"/>
    <property type="match status" value="1"/>
</dbReference>
<dbReference type="NCBIfam" id="TIGR01449">
    <property type="entry name" value="PGP_bact"/>
    <property type="match status" value="1"/>
</dbReference>
<dbReference type="GO" id="GO:0046872">
    <property type="term" value="F:metal ion binding"/>
    <property type="evidence" value="ECO:0007669"/>
    <property type="project" value="UniProtKB-KW"/>
</dbReference>
<keyword evidence="7 10" id="KW-0378">Hydrolase</keyword>
<dbReference type="PANTHER" id="PTHR43434:SF1">
    <property type="entry name" value="PHOSPHOGLYCOLATE PHOSPHATASE"/>
    <property type="match status" value="1"/>
</dbReference>
<evidence type="ECO:0000256" key="6">
    <source>
        <dbReference type="ARBA" id="ARBA00022723"/>
    </source>
</evidence>
<evidence type="ECO:0000256" key="1">
    <source>
        <dbReference type="ARBA" id="ARBA00000830"/>
    </source>
</evidence>
<reference evidence="11 12" key="1">
    <citation type="submission" date="2018-12" db="EMBL/GenBank/DDBJ databases">
        <title>bacterium Hansschlegelia zhihuaiae S113.</title>
        <authorList>
            <person name="He J."/>
        </authorList>
    </citation>
    <scope>NUCLEOTIDE SEQUENCE [LARGE SCALE GENOMIC DNA]</scope>
    <source>
        <strain evidence="11 12">S 113</strain>
    </source>
</reference>
<dbReference type="NCBIfam" id="TIGR01549">
    <property type="entry name" value="HAD-SF-IA-v1"/>
    <property type="match status" value="1"/>
</dbReference>
<dbReference type="PRINTS" id="PR00413">
    <property type="entry name" value="HADHALOGNASE"/>
</dbReference>
<evidence type="ECO:0000313" key="12">
    <source>
        <dbReference type="Proteomes" id="UP000289708"/>
    </source>
</evidence>